<dbReference type="InterPro" id="IPR020428">
    <property type="entry name" value="PFA-DSPs"/>
</dbReference>
<evidence type="ECO:0000256" key="1">
    <source>
        <dbReference type="ARBA" id="ARBA00004496"/>
    </source>
</evidence>
<evidence type="ECO:0000313" key="5">
    <source>
        <dbReference type="EMBL" id="CDF33982.1"/>
    </source>
</evidence>
<dbReference type="EMBL" id="HG001664">
    <property type="protein sequence ID" value="CDF33982.1"/>
    <property type="molecule type" value="Genomic_DNA"/>
</dbReference>
<dbReference type="GO" id="GO:0005737">
    <property type="term" value="C:cytoplasm"/>
    <property type="evidence" value="ECO:0007669"/>
    <property type="project" value="UniProtKB-SubCell"/>
</dbReference>
<dbReference type="OrthoDB" id="6375174at2759"/>
<dbReference type="KEGG" id="ccp:CHC_T00002485001"/>
<feature type="region of interest" description="Disordered" evidence="4">
    <location>
        <begin position="1"/>
        <end position="32"/>
    </location>
</feature>
<dbReference type="Pfam" id="PF03162">
    <property type="entry name" value="Y_phosphatase2"/>
    <property type="match status" value="1"/>
</dbReference>
<reference evidence="6" key="1">
    <citation type="journal article" date="2013" name="Proc. Natl. Acad. Sci. U.S.A.">
        <title>Genome structure and metabolic features in the red seaweed Chondrus crispus shed light on evolution of the Archaeplastida.</title>
        <authorList>
            <person name="Collen J."/>
            <person name="Porcel B."/>
            <person name="Carre W."/>
            <person name="Ball S.G."/>
            <person name="Chaparro C."/>
            <person name="Tonon T."/>
            <person name="Barbeyron T."/>
            <person name="Michel G."/>
            <person name="Noel B."/>
            <person name="Valentin K."/>
            <person name="Elias M."/>
            <person name="Artiguenave F."/>
            <person name="Arun A."/>
            <person name="Aury J.M."/>
            <person name="Barbosa-Neto J.F."/>
            <person name="Bothwell J.H."/>
            <person name="Bouget F.Y."/>
            <person name="Brillet L."/>
            <person name="Cabello-Hurtado F."/>
            <person name="Capella-Gutierrez S."/>
            <person name="Charrier B."/>
            <person name="Cladiere L."/>
            <person name="Cock J.M."/>
            <person name="Coelho S.M."/>
            <person name="Colleoni C."/>
            <person name="Czjzek M."/>
            <person name="Da Silva C."/>
            <person name="Delage L."/>
            <person name="Denoeud F."/>
            <person name="Deschamps P."/>
            <person name="Dittami S.M."/>
            <person name="Gabaldon T."/>
            <person name="Gachon C.M."/>
            <person name="Groisillier A."/>
            <person name="Herve C."/>
            <person name="Jabbari K."/>
            <person name="Katinka M."/>
            <person name="Kloareg B."/>
            <person name="Kowalczyk N."/>
            <person name="Labadie K."/>
            <person name="Leblanc C."/>
            <person name="Lopez P.J."/>
            <person name="McLachlan D.H."/>
            <person name="Meslet-Cladiere L."/>
            <person name="Moustafa A."/>
            <person name="Nehr Z."/>
            <person name="Nyvall Collen P."/>
            <person name="Panaud O."/>
            <person name="Partensky F."/>
            <person name="Poulain J."/>
            <person name="Rensing S.A."/>
            <person name="Rousvoal S."/>
            <person name="Samson G."/>
            <person name="Symeonidi A."/>
            <person name="Weissenbach J."/>
            <person name="Zambounis A."/>
            <person name="Wincker P."/>
            <person name="Boyen C."/>
        </authorList>
    </citation>
    <scope>NUCLEOTIDE SEQUENCE [LARGE SCALE GENOMIC DNA]</scope>
    <source>
        <strain evidence="6">cv. Stackhouse</strain>
    </source>
</reference>
<evidence type="ECO:0000256" key="2">
    <source>
        <dbReference type="ARBA" id="ARBA00022490"/>
    </source>
</evidence>
<evidence type="ECO:0000256" key="3">
    <source>
        <dbReference type="ARBA" id="ARBA00022801"/>
    </source>
</evidence>
<protein>
    <recommendedName>
        <fullName evidence="7">Tyrosine-protein phosphatase domain-containing protein</fullName>
    </recommendedName>
</protein>
<evidence type="ECO:0000313" key="6">
    <source>
        <dbReference type="Proteomes" id="UP000012073"/>
    </source>
</evidence>
<dbReference type="STRING" id="2769.R7Q647"/>
<evidence type="ECO:0008006" key="7">
    <source>
        <dbReference type="Google" id="ProtNLM"/>
    </source>
</evidence>
<organism evidence="5 6">
    <name type="scientific">Chondrus crispus</name>
    <name type="common">Carrageen Irish moss</name>
    <name type="synonym">Polymorpha crispa</name>
    <dbReference type="NCBI Taxonomy" id="2769"/>
    <lineage>
        <taxon>Eukaryota</taxon>
        <taxon>Rhodophyta</taxon>
        <taxon>Florideophyceae</taxon>
        <taxon>Rhodymeniophycidae</taxon>
        <taxon>Gigartinales</taxon>
        <taxon>Gigartinaceae</taxon>
        <taxon>Chondrus</taxon>
    </lineage>
</organism>
<dbReference type="PRINTS" id="PR01911">
    <property type="entry name" value="PFDSPHPHTASE"/>
</dbReference>
<dbReference type="AlphaFoldDB" id="R7Q647"/>
<dbReference type="PANTHER" id="PTHR31126">
    <property type="entry name" value="TYROSINE-PROTEIN PHOSPHATASE"/>
    <property type="match status" value="1"/>
</dbReference>
<dbReference type="Proteomes" id="UP000012073">
    <property type="component" value="Unassembled WGS sequence"/>
</dbReference>
<gene>
    <name evidence="5" type="ORF">CHC_T00002485001</name>
</gene>
<keyword evidence="3" id="KW-0378">Hydrolase</keyword>
<dbReference type="FunFam" id="3.90.190.10:FF:000035">
    <property type="entry name" value="Tyrosine phosphatase, putative"/>
    <property type="match status" value="1"/>
</dbReference>
<dbReference type="CDD" id="cd14501">
    <property type="entry name" value="PFA-DSP"/>
    <property type="match status" value="1"/>
</dbReference>
<dbReference type="Gramene" id="CDF33982">
    <property type="protein sequence ID" value="CDF33982"/>
    <property type="gene ID" value="CHC_T00002485001"/>
</dbReference>
<dbReference type="GO" id="GO:0016791">
    <property type="term" value="F:phosphatase activity"/>
    <property type="evidence" value="ECO:0007669"/>
    <property type="project" value="InterPro"/>
</dbReference>
<proteinExistence type="predicted"/>
<keyword evidence="2" id="KW-0963">Cytoplasm</keyword>
<sequence>MSHPRDRLPRTSPPPPSKAHNRASAPPFPSTSVVHKEPGILLPPSHFAVVEPGLYRSSLPTPPNFPHLRSLCLNRVIILSAERPTRAVANLFEANGIKVSHTGRSAWIAENSWKPISEEVVKNSLEIILRRECYPILVCDVGGIHLVGMLIGCLRRLQNWNLNSVVSEYRFFAKAKTRYANEQCIELFDIDLVTIPDDPPQWFADQLEMDCQERQEFDALIADGRVDQSGTMRDDEKAPPYLAYRYSSSGPLNSQIGGTEPRVQIL</sequence>
<dbReference type="RefSeq" id="XP_005713801.1">
    <property type="nucleotide sequence ID" value="XM_005713744.1"/>
</dbReference>
<dbReference type="GeneID" id="17321515"/>
<keyword evidence="6" id="KW-1185">Reference proteome</keyword>
<comment type="subcellular location">
    <subcellularLocation>
        <location evidence="1">Cytoplasm</location>
    </subcellularLocation>
</comment>
<dbReference type="InterPro" id="IPR029021">
    <property type="entry name" value="Prot-tyrosine_phosphatase-like"/>
</dbReference>
<evidence type="ECO:0000256" key="4">
    <source>
        <dbReference type="SAM" id="MobiDB-lite"/>
    </source>
</evidence>
<dbReference type="InterPro" id="IPR004861">
    <property type="entry name" value="Siw14-like"/>
</dbReference>
<dbReference type="PhylomeDB" id="R7Q647"/>
<accession>R7Q647</accession>
<name>R7Q647_CHOCR</name>
<dbReference type="PANTHER" id="PTHR31126:SF18">
    <property type="entry name" value="PROTEIN-TYROSINE-PHOSPHATASE"/>
    <property type="match status" value="1"/>
</dbReference>
<dbReference type="OMA" id="YANEQCI"/>
<dbReference type="SUPFAM" id="SSF52799">
    <property type="entry name" value="(Phosphotyrosine protein) phosphatases II"/>
    <property type="match status" value="1"/>
</dbReference>
<dbReference type="Gene3D" id="3.90.190.10">
    <property type="entry name" value="Protein tyrosine phosphatase superfamily"/>
    <property type="match status" value="1"/>
</dbReference>